<reference evidence="2" key="1">
    <citation type="submission" date="2022-01" db="EMBL/GenBank/DDBJ databases">
        <authorList>
            <person name="Wang Y."/>
        </authorList>
    </citation>
    <scope>NUCLEOTIDE SEQUENCE</scope>
    <source>
        <strain evidence="2">WB101</strain>
    </source>
</reference>
<evidence type="ECO:0000313" key="2">
    <source>
        <dbReference type="EMBL" id="MCG2589960.1"/>
    </source>
</evidence>
<keyword evidence="3" id="KW-1185">Reference proteome</keyword>
<proteinExistence type="predicted"/>
<evidence type="ECO:0000256" key="1">
    <source>
        <dbReference type="SAM" id="Phobius"/>
    </source>
</evidence>
<evidence type="ECO:0000313" key="3">
    <source>
        <dbReference type="Proteomes" id="UP001165366"/>
    </source>
</evidence>
<feature type="transmembrane region" description="Helical" evidence="1">
    <location>
        <begin position="64"/>
        <end position="82"/>
    </location>
</feature>
<comment type="caution">
    <text evidence="2">The sequence shown here is derived from an EMBL/GenBank/DDBJ whole genome shotgun (WGS) entry which is preliminary data.</text>
</comment>
<keyword evidence="1" id="KW-0472">Membrane</keyword>
<gene>
    <name evidence="2" type="ORF">L6773_15390</name>
</gene>
<evidence type="ECO:0008006" key="4">
    <source>
        <dbReference type="Google" id="ProtNLM"/>
    </source>
</evidence>
<keyword evidence="1" id="KW-0812">Transmembrane</keyword>
<feature type="transmembrane region" description="Helical" evidence="1">
    <location>
        <begin position="40"/>
        <end position="58"/>
    </location>
</feature>
<organism evidence="2 3">
    <name type="scientific">Rhodohalobacter sulfatireducens</name>
    <dbReference type="NCBI Taxonomy" id="2911366"/>
    <lineage>
        <taxon>Bacteria</taxon>
        <taxon>Pseudomonadati</taxon>
        <taxon>Balneolota</taxon>
        <taxon>Balneolia</taxon>
        <taxon>Balneolales</taxon>
        <taxon>Balneolaceae</taxon>
        <taxon>Rhodohalobacter</taxon>
    </lineage>
</organism>
<dbReference type="RefSeq" id="WP_237855317.1">
    <property type="nucleotide sequence ID" value="NZ_JAKLWS010000023.1"/>
</dbReference>
<accession>A0ABS9KGI8</accession>
<dbReference type="Proteomes" id="UP001165366">
    <property type="component" value="Unassembled WGS sequence"/>
</dbReference>
<reference evidence="2" key="2">
    <citation type="submission" date="2024-05" db="EMBL/GenBank/DDBJ databases">
        <title>Rhodohalobacter halophilus gen. nov., sp. nov., a moderately halophilic member of the family Balneolaceae.</title>
        <authorList>
            <person name="Xia J."/>
        </authorList>
    </citation>
    <scope>NUCLEOTIDE SEQUENCE</scope>
    <source>
        <strain evidence="2">WB101</strain>
    </source>
</reference>
<dbReference type="EMBL" id="JAKLWS010000023">
    <property type="protein sequence ID" value="MCG2589960.1"/>
    <property type="molecule type" value="Genomic_DNA"/>
</dbReference>
<keyword evidence="1" id="KW-1133">Transmembrane helix</keyword>
<sequence>MVTHEHSNTTQGLTTSRNVIAAISSIIPGLGHIYKGQYRIGAGIMIISPFLIWVALILGFATAGIGLLIPVFFIIAIAWHAYHIEDERRHPGGII</sequence>
<name>A0ABS9KGI8_9BACT</name>
<protein>
    <recommendedName>
        <fullName evidence="4">DUF5683 domain-containing protein</fullName>
    </recommendedName>
</protein>